<dbReference type="Proteomes" id="UP000749646">
    <property type="component" value="Unassembled WGS sequence"/>
</dbReference>
<dbReference type="OrthoDB" id="2440148at2759"/>
<proteinExistence type="predicted"/>
<feature type="compositionally biased region" description="Polar residues" evidence="1">
    <location>
        <begin position="132"/>
        <end position="144"/>
    </location>
</feature>
<sequence length="245" mass="26510">MAAPLVAAATTAAETMIGGSMGIQTGPRRLRVPGLNSMEEPTLNGSSMIPLNIDEFMNFGYQDPAAMTMQPPQLLPPQQRQQQNPQQKPVHDQDRFMSLVSDLHLAEQIYFPGATSATISEPSRLESVLPHPSQQALPSSTSAPLTTNHNGWAQEFAAEDRQRRQKHTGAEWNWEKLFGKDPRRQMQLATEASKAAAAAAAKVEGKDGVVEAERLKTVALTRLQALFGHLTLTPPSSSPPSASAP</sequence>
<comment type="caution">
    <text evidence="2">The sequence shown here is derived from an EMBL/GenBank/DDBJ whole genome shotgun (WGS) entry which is preliminary data.</text>
</comment>
<evidence type="ECO:0000313" key="3">
    <source>
        <dbReference type="Proteomes" id="UP000749646"/>
    </source>
</evidence>
<feature type="region of interest" description="Disordered" evidence="1">
    <location>
        <begin position="67"/>
        <end position="91"/>
    </location>
</feature>
<feature type="region of interest" description="Disordered" evidence="1">
    <location>
        <begin position="122"/>
        <end position="144"/>
    </location>
</feature>
<organism evidence="2 3">
    <name type="scientific">Modicella reniformis</name>
    <dbReference type="NCBI Taxonomy" id="1440133"/>
    <lineage>
        <taxon>Eukaryota</taxon>
        <taxon>Fungi</taxon>
        <taxon>Fungi incertae sedis</taxon>
        <taxon>Mucoromycota</taxon>
        <taxon>Mortierellomycotina</taxon>
        <taxon>Mortierellomycetes</taxon>
        <taxon>Mortierellales</taxon>
        <taxon>Mortierellaceae</taxon>
        <taxon>Modicella</taxon>
    </lineage>
</organism>
<reference evidence="2" key="1">
    <citation type="journal article" date="2020" name="Fungal Divers.">
        <title>Resolving the Mortierellaceae phylogeny through synthesis of multi-gene phylogenetics and phylogenomics.</title>
        <authorList>
            <person name="Vandepol N."/>
            <person name="Liber J."/>
            <person name="Desiro A."/>
            <person name="Na H."/>
            <person name="Kennedy M."/>
            <person name="Barry K."/>
            <person name="Grigoriev I.V."/>
            <person name="Miller A.N."/>
            <person name="O'Donnell K."/>
            <person name="Stajich J.E."/>
            <person name="Bonito G."/>
        </authorList>
    </citation>
    <scope>NUCLEOTIDE SEQUENCE</scope>
    <source>
        <strain evidence="2">MES-2147</strain>
    </source>
</reference>
<feature type="compositionally biased region" description="Low complexity" evidence="1">
    <location>
        <begin position="70"/>
        <end position="88"/>
    </location>
</feature>
<dbReference type="EMBL" id="JAAAHW010007178">
    <property type="protein sequence ID" value="KAF9950481.1"/>
    <property type="molecule type" value="Genomic_DNA"/>
</dbReference>
<evidence type="ECO:0000256" key="1">
    <source>
        <dbReference type="SAM" id="MobiDB-lite"/>
    </source>
</evidence>
<keyword evidence="3" id="KW-1185">Reference proteome</keyword>
<gene>
    <name evidence="2" type="ORF">BGZ65_006590</name>
</gene>
<name>A0A9P6LX27_9FUNG</name>
<dbReference type="AlphaFoldDB" id="A0A9P6LX27"/>
<accession>A0A9P6LX27</accession>
<protein>
    <submittedName>
        <fullName evidence="2">Uncharacterized protein</fullName>
    </submittedName>
</protein>
<evidence type="ECO:0000313" key="2">
    <source>
        <dbReference type="EMBL" id="KAF9950481.1"/>
    </source>
</evidence>